<gene>
    <name evidence="2" type="ORF">EI97DRAFT_233610</name>
</gene>
<evidence type="ECO:0000256" key="1">
    <source>
        <dbReference type="SAM" id="Phobius"/>
    </source>
</evidence>
<dbReference type="EMBL" id="ML986525">
    <property type="protein sequence ID" value="KAF2272192.1"/>
    <property type="molecule type" value="Genomic_DNA"/>
</dbReference>
<dbReference type="GeneID" id="54547147"/>
<dbReference type="AlphaFoldDB" id="A0A6A6J701"/>
<evidence type="ECO:0000313" key="3">
    <source>
        <dbReference type="Proteomes" id="UP000800097"/>
    </source>
</evidence>
<name>A0A6A6J701_WESOR</name>
<sequence length="73" mass="8588">MTREVHFFNRHRHFKSILAYKHAIVSWPHWLVQTKNNMKGVQKSRNIFIVSCCYSTPLHSMSMFIGVLIVVVS</sequence>
<organism evidence="2 3">
    <name type="scientific">Westerdykella ornata</name>
    <dbReference type="NCBI Taxonomy" id="318751"/>
    <lineage>
        <taxon>Eukaryota</taxon>
        <taxon>Fungi</taxon>
        <taxon>Dikarya</taxon>
        <taxon>Ascomycota</taxon>
        <taxon>Pezizomycotina</taxon>
        <taxon>Dothideomycetes</taxon>
        <taxon>Pleosporomycetidae</taxon>
        <taxon>Pleosporales</taxon>
        <taxon>Sporormiaceae</taxon>
        <taxon>Westerdykella</taxon>
    </lineage>
</organism>
<proteinExistence type="predicted"/>
<accession>A0A6A6J701</accession>
<keyword evidence="1" id="KW-1133">Transmembrane helix</keyword>
<evidence type="ECO:0000313" key="2">
    <source>
        <dbReference type="EMBL" id="KAF2272192.1"/>
    </source>
</evidence>
<feature type="transmembrane region" description="Helical" evidence="1">
    <location>
        <begin position="47"/>
        <end position="72"/>
    </location>
</feature>
<keyword evidence="1" id="KW-0472">Membrane</keyword>
<keyword evidence="1" id="KW-0812">Transmembrane</keyword>
<reference evidence="2" key="1">
    <citation type="journal article" date="2020" name="Stud. Mycol.">
        <title>101 Dothideomycetes genomes: a test case for predicting lifestyles and emergence of pathogens.</title>
        <authorList>
            <person name="Haridas S."/>
            <person name="Albert R."/>
            <person name="Binder M."/>
            <person name="Bloem J."/>
            <person name="Labutti K."/>
            <person name="Salamov A."/>
            <person name="Andreopoulos B."/>
            <person name="Baker S."/>
            <person name="Barry K."/>
            <person name="Bills G."/>
            <person name="Bluhm B."/>
            <person name="Cannon C."/>
            <person name="Castanera R."/>
            <person name="Culley D."/>
            <person name="Daum C."/>
            <person name="Ezra D."/>
            <person name="Gonzalez J."/>
            <person name="Henrissat B."/>
            <person name="Kuo A."/>
            <person name="Liang C."/>
            <person name="Lipzen A."/>
            <person name="Lutzoni F."/>
            <person name="Magnuson J."/>
            <person name="Mondo S."/>
            <person name="Nolan M."/>
            <person name="Ohm R."/>
            <person name="Pangilinan J."/>
            <person name="Park H.-J."/>
            <person name="Ramirez L."/>
            <person name="Alfaro M."/>
            <person name="Sun H."/>
            <person name="Tritt A."/>
            <person name="Yoshinaga Y."/>
            <person name="Zwiers L.-H."/>
            <person name="Turgeon B."/>
            <person name="Goodwin S."/>
            <person name="Spatafora J."/>
            <person name="Crous P."/>
            <person name="Grigoriev I."/>
        </authorList>
    </citation>
    <scope>NUCLEOTIDE SEQUENCE</scope>
    <source>
        <strain evidence="2">CBS 379.55</strain>
    </source>
</reference>
<dbReference type="Proteomes" id="UP000800097">
    <property type="component" value="Unassembled WGS sequence"/>
</dbReference>
<dbReference type="RefSeq" id="XP_033649731.1">
    <property type="nucleotide sequence ID" value="XM_033793972.1"/>
</dbReference>
<protein>
    <submittedName>
        <fullName evidence="2">Uncharacterized protein</fullName>
    </submittedName>
</protein>
<keyword evidence="3" id="KW-1185">Reference proteome</keyword>